<feature type="region of interest" description="Disordered" evidence="2">
    <location>
        <begin position="1"/>
        <end position="20"/>
    </location>
</feature>
<feature type="domain" description="Pyruvate carboxyltransferase" evidence="4">
    <location>
        <begin position="25"/>
        <end position="291"/>
    </location>
</feature>
<dbReference type="Gene3D" id="3.20.20.70">
    <property type="entry name" value="Aldolase class I"/>
    <property type="match status" value="1"/>
</dbReference>
<protein>
    <submittedName>
        <fullName evidence="5">Pyruvate carboxylase subunit B</fullName>
        <ecNumber evidence="5">6.4.1.1</ecNumber>
    </submittedName>
</protein>
<evidence type="ECO:0000259" key="4">
    <source>
        <dbReference type="PROSITE" id="PS50991"/>
    </source>
</evidence>
<name>A0A8J6P3I2_9BACT</name>
<dbReference type="PROSITE" id="PS50991">
    <property type="entry name" value="PYR_CT"/>
    <property type="match status" value="1"/>
</dbReference>
<dbReference type="SUPFAM" id="SSF51230">
    <property type="entry name" value="Single hybrid motif"/>
    <property type="match status" value="1"/>
</dbReference>
<gene>
    <name evidence="5" type="ORF">H8D96_18580</name>
</gene>
<dbReference type="InterPro" id="IPR013785">
    <property type="entry name" value="Aldolase_TIM"/>
</dbReference>
<evidence type="ECO:0000256" key="1">
    <source>
        <dbReference type="ARBA" id="ARBA00023267"/>
    </source>
</evidence>
<dbReference type="GO" id="GO:0004736">
    <property type="term" value="F:pyruvate carboxylase activity"/>
    <property type="evidence" value="ECO:0007669"/>
    <property type="project" value="UniProtKB-EC"/>
</dbReference>
<feature type="domain" description="Lipoyl-binding" evidence="3">
    <location>
        <begin position="584"/>
        <end position="660"/>
    </location>
</feature>
<organism evidence="5 6">
    <name type="scientific">Candidatus Desulfatibia vada</name>
    <dbReference type="NCBI Taxonomy" id="2841696"/>
    <lineage>
        <taxon>Bacteria</taxon>
        <taxon>Pseudomonadati</taxon>
        <taxon>Thermodesulfobacteriota</taxon>
        <taxon>Desulfobacteria</taxon>
        <taxon>Desulfobacterales</taxon>
        <taxon>Desulfobacterales incertae sedis</taxon>
        <taxon>Candidatus Desulfatibia</taxon>
    </lineage>
</organism>
<dbReference type="SUPFAM" id="SSF51569">
    <property type="entry name" value="Aldolase"/>
    <property type="match status" value="1"/>
</dbReference>
<dbReference type="InterPro" id="IPR000089">
    <property type="entry name" value="Biotin_lipoyl"/>
</dbReference>
<evidence type="ECO:0000313" key="6">
    <source>
        <dbReference type="Proteomes" id="UP000605201"/>
    </source>
</evidence>
<dbReference type="InterPro" id="IPR003379">
    <property type="entry name" value="Carboxylase_cons_dom"/>
</dbReference>
<comment type="caution">
    <text evidence="5">The sequence shown here is derived from an EMBL/GenBank/DDBJ whole genome shotgun (WGS) entry which is preliminary data.</text>
</comment>
<dbReference type="CDD" id="cd07937">
    <property type="entry name" value="DRE_TIM_PC_TC_5S"/>
    <property type="match status" value="1"/>
</dbReference>
<reference evidence="5 6" key="1">
    <citation type="submission" date="2020-08" db="EMBL/GenBank/DDBJ databases">
        <title>Bridging the membrane lipid divide: bacteria of the FCB group superphylum have the potential to synthesize archaeal ether lipids.</title>
        <authorList>
            <person name="Villanueva L."/>
            <person name="Von Meijenfeldt F.A.B."/>
            <person name="Westbye A.B."/>
            <person name="Yadav S."/>
            <person name="Hopmans E.C."/>
            <person name="Dutilh B.E."/>
            <person name="Sinninghe Damste J.S."/>
        </authorList>
    </citation>
    <scope>NUCLEOTIDE SEQUENCE [LARGE SCALE GENOMIC DNA]</scope>
    <source>
        <strain evidence="5">NIOZ-UU17</strain>
    </source>
</reference>
<dbReference type="Proteomes" id="UP000605201">
    <property type="component" value="Unassembled WGS sequence"/>
</dbReference>
<dbReference type="GO" id="GO:0005737">
    <property type="term" value="C:cytoplasm"/>
    <property type="evidence" value="ECO:0007669"/>
    <property type="project" value="TreeGrafter"/>
</dbReference>
<dbReference type="InterPro" id="IPR001882">
    <property type="entry name" value="Biotin_BS"/>
</dbReference>
<dbReference type="EC" id="6.4.1.1" evidence="5"/>
<dbReference type="NCBIfam" id="NF006761">
    <property type="entry name" value="PRK09282.1"/>
    <property type="match status" value="1"/>
</dbReference>
<dbReference type="Pfam" id="PF00682">
    <property type="entry name" value="HMGL-like"/>
    <property type="match status" value="1"/>
</dbReference>
<dbReference type="Pfam" id="PF02436">
    <property type="entry name" value="PYC_OADA"/>
    <property type="match status" value="1"/>
</dbReference>
<evidence type="ECO:0000259" key="3">
    <source>
        <dbReference type="PROSITE" id="PS50968"/>
    </source>
</evidence>
<keyword evidence="1" id="KW-0092">Biotin</keyword>
<evidence type="ECO:0000313" key="5">
    <source>
        <dbReference type="EMBL" id="MBC8433923.1"/>
    </source>
</evidence>
<dbReference type="InterPro" id="IPR055268">
    <property type="entry name" value="PCB-like"/>
</dbReference>
<dbReference type="AlphaFoldDB" id="A0A8J6P3I2"/>
<proteinExistence type="predicted"/>
<dbReference type="InterPro" id="IPR011053">
    <property type="entry name" value="Single_hybrid_motif"/>
</dbReference>
<dbReference type="InterPro" id="IPR000891">
    <property type="entry name" value="PYR_CT"/>
</dbReference>
<keyword evidence="5" id="KW-0670">Pyruvate</keyword>
<dbReference type="Pfam" id="PF00364">
    <property type="entry name" value="Biotin_lipoyl"/>
    <property type="match status" value="1"/>
</dbReference>
<sequence>MSTHDQLKRTTMDYSPDRPKAENPLNIMDLTLRDGHQSLFATRGRTEDMIPVAEMMDEVGFWALETWGGATFDTMHRFLNEDPWERIRTLKRYAPKTPFSMLLRAQNLVGYRNYADDLALAFVERAAENGMDIFRTFDALNDYRNFETVVSMIKKCDKHFQGCICYTMTEPRLGGDVYNIDYYINKAKDLEAMGADSICIKDMAGLIAPLDAYDVVKALKETVKAPIHLHSHFTSGMSPMSHLKAIEAGVDIIDTCMSPYAYRTSHAAVEPLVMTLLGTNRDTGFDIRQLAQINEILEKKVLPKYKHLLDDSKVSIIDISVLLHQTPGGMLSNLVNQLREMDALHKIDEVYKELPRVRKELGQIPLVTPTSQIVGIQTVNNVLFDDQYERYKMITDQVKDLCYGLYGKTAVPIDPEVQKKALKGYSRGEEPVTCRPAEVLEPELENARKDIEGLAEDLDDVITYALYPITGKRFLKWKYGQEDPPLEVKARTLEEIKAEEELVKMAKLGLLVKKPEKEVPAKDAHIRKFDVFVDDRYFEVEVQEPEGMPMVSYMPQMPFAASSRVAPPARPSTPVPAAPAPAAPTVEDIEGTSLTAPMPGMIVKYLKAMGESVEKGDNVVILEAMKMENALPAPEGGKIKSINFSIGDSVAKGDVLCVIG</sequence>
<dbReference type="GO" id="GO:0006094">
    <property type="term" value="P:gluconeogenesis"/>
    <property type="evidence" value="ECO:0007669"/>
    <property type="project" value="TreeGrafter"/>
</dbReference>
<feature type="compositionally biased region" description="Pro residues" evidence="2">
    <location>
        <begin position="568"/>
        <end position="582"/>
    </location>
</feature>
<dbReference type="PROSITE" id="PS50968">
    <property type="entry name" value="BIOTINYL_LIPOYL"/>
    <property type="match status" value="1"/>
</dbReference>
<keyword evidence="5" id="KW-0436">Ligase</keyword>
<dbReference type="EMBL" id="JACNIG010000355">
    <property type="protein sequence ID" value="MBC8433923.1"/>
    <property type="molecule type" value="Genomic_DNA"/>
</dbReference>
<dbReference type="SUPFAM" id="SSF89000">
    <property type="entry name" value="post-HMGL domain-like"/>
    <property type="match status" value="1"/>
</dbReference>
<accession>A0A8J6P3I2</accession>
<dbReference type="Gene3D" id="2.40.50.100">
    <property type="match status" value="1"/>
</dbReference>
<dbReference type="PANTHER" id="PTHR43778:SF2">
    <property type="entry name" value="PYRUVATE CARBOXYLASE, MITOCHONDRIAL"/>
    <property type="match status" value="1"/>
</dbReference>
<dbReference type="CDD" id="cd06850">
    <property type="entry name" value="biotinyl_domain"/>
    <property type="match status" value="1"/>
</dbReference>
<feature type="region of interest" description="Disordered" evidence="2">
    <location>
        <begin position="564"/>
        <end position="583"/>
    </location>
</feature>
<evidence type="ECO:0000256" key="2">
    <source>
        <dbReference type="SAM" id="MobiDB-lite"/>
    </source>
</evidence>
<dbReference type="FunFam" id="2.40.50.100:FF:000003">
    <property type="entry name" value="Acetyl-CoA carboxylase biotin carboxyl carrier protein"/>
    <property type="match status" value="1"/>
</dbReference>
<dbReference type="PROSITE" id="PS00188">
    <property type="entry name" value="BIOTIN"/>
    <property type="match status" value="1"/>
</dbReference>
<dbReference type="PANTHER" id="PTHR43778">
    <property type="entry name" value="PYRUVATE CARBOXYLASE"/>
    <property type="match status" value="1"/>
</dbReference>